<gene>
    <name evidence="10" type="ORF">ACMD2_01714</name>
</gene>
<dbReference type="EMBL" id="LSRQ01001555">
    <property type="protein sequence ID" value="OAY77357.1"/>
    <property type="molecule type" value="Genomic_DNA"/>
</dbReference>
<dbReference type="PROSITE" id="PS51213">
    <property type="entry name" value="ELK"/>
    <property type="match status" value="1"/>
</dbReference>
<dbReference type="CDD" id="cd00086">
    <property type="entry name" value="homeodomain"/>
    <property type="match status" value="1"/>
</dbReference>
<keyword evidence="3 5" id="KW-0371">Homeobox</keyword>
<dbReference type="Proteomes" id="UP000092600">
    <property type="component" value="Unassembled WGS sequence"/>
</dbReference>
<dbReference type="InterPro" id="IPR008422">
    <property type="entry name" value="KN_HD"/>
</dbReference>
<proteinExistence type="inferred from homology"/>
<evidence type="ECO:0000256" key="4">
    <source>
        <dbReference type="ARBA" id="ARBA00023242"/>
    </source>
</evidence>
<dbReference type="PROSITE" id="PS50071">
    <property type="entry name" value="HOMEOBOX_2"/>
    <property type="match status" value="1"/>
</dbReference>
<evidence type="ECO:0000256" key="1">
    <source>
        <dbReference type="ARBA" id="ARBA00004123"/>
    </source>
</evidence>
<dbReference type="PANTHER" id="PTHR11850">
    <property type="entry name" value="HOMEOBOX PROTEIN TRANSCRIPTION FACTORS"/>
    <property type="match status" value="1"/>
</dbReference>
<dbReference type="InterPro" id="IPR050224">
    <property type="entry name" value="TALE_homeobox"/>
</dbReference>
<comment type="caution">
    <text evidence="10">The sequence shown here is derived from an EMBL/GenBank/DDBJ whole genome shotgun (WGS) entry which is preliminary data.</text>
</comment>
<dbReference type="SMART" id="SM01188">
    <property type="entry name" value="ELK"/>
    <property type="match status" value="1"/>
</dbReference>
<dbReference type="InterPro" id="IPR017970">
    <property type="entry name" value="Homeobox_CS"/>
</dbReference>
<dbReference type="SMART" id="SM01255">
    <property type="entry name" value="KNOX1"/>
    <property type="match status" value="1"/>
</dbReference>
<dbReference type="GO" id="GO:0005634">
    <property type="term" value="C:nucleus"/>
    <property type="evidence" value="ECO:0007669"/>
    <property type="project" value="UniProtKB-SubCell"/>
</dbReference>
<dbReference type="AlphaFoldDB" id="A0A199VJM2"/>
<evidence type="ECO:0000256" key="5">
    <source>
        <dbReference type="PROSITE-ProRule" id="PRU00108"/>
    </source>
</evidence>
<evidence type="ECO:0000256" key="2">
    <source>
        <dbReference type="ARBA" id="ARBA00023125"/>
    </source>
</evidence>
<dbReference type="InterPro" id="IPR005540">
    <property type="entry name" value="KNOX1"/>
</dbReference>
<keyword evidence="4 5" id="KW-0539">Nucleus</keyword>
<dbReference type="PROSITE" id="PS00027">
    <property type="entry name" value="HOMEOBOX_1"/>
    <property type="match status" value="1"/>
</dbReference>
<dbReference type="GO" id="GO:0003677">
    <property type="term" value="F:DNA binding"/>
    <property type="evidence" value="ECO:0007669"/>
    <property type="project" value="UniProtKB-UniRule"/>
</dbReference>
<evidence type="ECO:0000256" key="6">
    <source>
        <dbReference type="PROSITE-ProRule" id="PRU00559"/>
    </source>
</evidence>
<comment type="similarity">
    <text evidence="6">Belongs to the TALE/KNOX homeobox family.</text>
</comment>
<dbReference type="InterPro" id="IPR005539">
    <property type="entry name" value="ELK_dom"/>
</dbReference>
<dbReference type="InterPro" id="IPR009057">
    <property type="entry name" value="Homeodomain-like_sf"/>
</dbReference>
<name>A0A199VJM2_ANACO</name>
<dbReference type="Gene3D" id="1.10.10.60">
    <property type="entry name" value="Homeodomain-like"/>
    <property type="match status" value="1"/>
</dbReference>
<organism evidence="10 11">
    <name type="scientific">Ananas comosus</name>
    <name type="common">Pineapple</name>
    <name type="synonym">Ananas ananas</name>
    <dbReference type="NCBI Taxonomy" id="4615"/>
    <lineage>
        <taxon>Eukaryota</taxon>
        <taxon>Viridiplantae</taxon>
        <taxon>Streptophyta</taxon>
        <taxon>Embryophyta</taxon>
        <taxon>Tracheophyta</taxon>
        <taxon>Spermatophyta</taxon>
        <taxon>Magnoliopsida</taxon>
        <taxon>Liliopsida</taxon>
        <taxon>Poales</taxon>
        <taxon>Bromeliaceae</taxon>
        <taxon>Bromelioideae</taxon>
        <taxon>Ananas</taxon>
    </lineage>
</organism>
<protein>
    <submittedName>
        <fullName evidence="10">Homeobox protein knotted-1-like 1</fullName>
    </submittedName>
</protein>
<feature type="domain" description="Homeobox" evidence="8">
    <location>
        <begin position="176"/>
        <end position="239"/>
    </location>
</feature>
<evidence type="ECO:0000313" key="11">
    <source>
        <dbReference type="Proteomes" id="UP000092600"/>
    </source>
</evidence>
<dbReference type="Pfam" id="PF03789">
    <property type="entry name" value="ELK"/>
    <property type="match status" value="1"/>
</dbReference>
<dbReference type="Pfam" id="PF03790">
    <property type="entry name" value="KNOX1"/>
    <property type="match status" value="1"/>
</dbReference>
<dbReference type="InterPro" id="IPR001356">
    <property type="entry name" value="HD"/>
</dbReference>
<dbReference type="SMART" id="SM00389">
    <property type="entry name" value="HOX"/>
    <property type="match status" value="1"/>
</dbReference>
<evidence type="ECO:0000256" key="7">
    <source>
        <dbReference type="SAM" id="MobiDB-lite"/>
    </source>
</evidence>
<reference evidence="10 11" key="1">
    <citation type="journal article" date="2016" name="DNA Res.">
        <title>The draft genome of MD-2 pineapple using hybrid error correction of long reads.</title>
        <authorList>
            <person name="Redwan R.M."/>
            <person name="Saidin A."/>
            <person name="Kumar S.V."/>
        </authorList>
    </citation>
    <scope>NUCLEOTIDE SEQUENCE [LARGE SCALE GENOMIC DNA]</scope>
    <source>
        <strain evidence="11">cv. MD2</strain>
        <tissue evidence="10">Leaf</tissue>
    </source>
</reference>
<comment type="subcellular location">
    <subcellularLocation>
        <location evidence="1 5">Nucleus</location>
    </subcellularLocation>
</comment>
<feature type="region of interest" description="Disordered" evidence="7">
    <location>
        <begin position="1"/>
        <end position="47"/>
    </location>
</feature>
<dbReference type="GO" id="GO:0000981">
    <property type="term" value="F:DNA-binding transcription factor activity, RNA polymerase II-specific"/>
    <property type="evidence" value="ECO:0007669"/>
    <property type="project" value="InterPro"/>
</dbReference>
<dbReference type="SUPFAM" id="SSF46689">
    <property type="entry name" value="Homeodomain-like"/>
    <property type="match status" value="1"/>
</dbReference>
<accession>A0A199VJM2</accession>
<evidence type="ECO:0000259" key="8">
    <source>
        <dbReference type="PROSITE" id="PS50071"/>
    </source>
</evidence>
<evidence type="ECO:0000313" key="10">
    <source>
        <dbReference type="EMBL" id="OAY77357.1"/>
    </source>
</evidence>
<dbReference type="Pfam" id="PF05920">
    <property type="entry name" value="Homeobox_KN"/>
    <property type="match status" value="1"/>
</dbReference>
<dbReference type="STRING" id="4615.A0A199VJM2"/>
<sequence length="269" mass="29872">MEDLYSIHPGISRGAGELDGDHHHHRRRRRGVAGDASEISGGSGGASDLNDMIKAQIASHPRYPSLVSAYIDCRKVGAPLEVATLLEEIGRERSSSAASCDGGEIGADPELDEIRIAESSFDEVVGSSEEELCSADAEPSDGYHEYGSSSRLADHELKEMLLKKYSGYLSSLRKEFLKKRKKGKLPKDARTTLLDWWNTHYRWPYPTEEDKVKLAEKTGLDPKQINNWFINQRKRHWKPSEDMRFALMEGVAGGSSGTMIYFDTGTVGP</sequence>
<keyword evidence="2 5" id="KW-0238">DNA-binding</keyword>
<feature type="domain" description="ELK" evidence="9">
    <location>
        <begin position="156"/>
        <end position="176"/>
    </location>
</feature>
<feature type="DNA-binding region" description="Homeobox; TALE-type" evidence="5">
    <location>
        <begin position="177"/>
        <end position="240"/>
    </location>
</feature>
<evidence type="ECO:0000256" key="3">
    <source>
        <dbReference type="ARBA" id="ARBA00023155"/>
    </source>
</evidence>
<evidence type="ECO:0000259" key="9">
    <source>
        <dbReference type="PROSITE" id="PS51213"/>
    </source>
</evidence>